<protein>
    <recommendedName>
        <fullName evidence="6">Succinylglutamate desuccinylase/Aspartoacylase catalytic domain-containing protein</fullName>
    </recommendedName>
</protein>
<proteinExistence type="predicted"/>
<dbReference type="SUPFAM" id="SSF53187">
    <property type="entry name" value="Zn-dependent exopeptidases"/>
    <property type="match status" value="1"/>
</dbReference>
<dbReference type="Proteomes" id="UP000249547">
    <property type="component" value="Unassembled WGS sequence"/>
</dbReference>
<evidence type="ECO:0000256" key="2">
    <source>
        <dbReference type="ARBA" id="ARBA00022723"/>
    </source>
</evidence>
<evidence type="ECO:0000256" key="1">
    <source>
        <dbReference type="ARBA" id="ARBA00001947"/>
    </source>
</evidence>
<feature type="domain" description="Succinylglutamate desuccinylase/Aspartoacylase catalytic" evidence="6">
    <location>
        <begin position="58"/>
        <end position="251"/>
    </location>
</feature>
<dbReference type="AlphaFoldDB" id="A0A327QX00"/>
<dbReference type="InterPro" id="IPR053138">
    <property type="entry name" value="N-alpha-Ac-DABA_deacetylase"/>
</dbReference>
<dbReference type="EMBL" id="QLLL01000002">
    <property type="protein sequence ID" value="RAJ08861.1"/>
    <property type="molecule type" value="Genomic_DNA"/>
</dbReference>
<keyword evidence="4" id="KW-0862">Zinc</keyword>
<evidence type="ECO:0000256" key="4">
    <source>
        <dbReference type="ARBA" id="ARBA00022833"/>
    </source>
</evidence>
<dbReference type="InterPro" id="IPR043795">
    <property type="entry name" value="N-alpha-Ac-DABA-like"/>
</dbReference>
<comment type="caution">
    <text evidence="7">The sequence shown here is derived from an EMBL/GenBank/DDBJ whole genome shotgun (WGS) entry which is preliminary data.</text>
</comment>
<reference evidence="7 8" key="1">
    <citation type="submission" date="2018-06" db="EMBL/GenBank/DDBJ databases">
        <title>Genomic Encyclopedia of Archaeal and Bacterial Type Strains, Phase II (KMG-II): from individual species to whole genera.</title>
        <authorList>
            <person name="Goeker M."/>
        </authorList>
    </citation>
    <scope>NUCLEOTIDE SEQUENCE [LARGE SCALE GENOMIC DNA]</scope>
    <source>
        <strain evidence="7 8">DSM 23857</strain>
    </source>
</reference>
<dbReference type="PANTHER" id="PTHR37326">
    <property type="entry name" value="BLL3975 PROTEIN"/>
    <property type="match status" value="1"/>
</dbReference>
<dbReference type="GO" id="GO:0016811">
    <property type="term" value="F:hydrolase activity, acting on carbon-nitrogen (but not peptide) bonds, in linear amides"/>
    <property type="evidence" value="ECO:0007669"/>
    <property type="project" value="InterPro"/>
</dbReference>
<dbReference type="GO" id="GO:0016788">
    <property type="term" value="F:hydrolase activity, acting on ester bonds"/>
    <property type="evidence" value="ECO:0007669"/>
    <property type="project" value="InterPro"/>
</dbReference>
<dbReference type="GO" id="GO:0046872">
    <property type="term" value="F:metal ion binding"/>
    <property type="evidence" value="ECO:0007669"/>
    <property type="project" value="UniProtKB-KW"/>
</dbReference>
<gene>
    <name evidence="7" type="ORF">LX64_01515</name>
</gene>
<evidence type="ECO:0000313" key="8">
    <source>
        <dbReference type="Proteomes" id="UP000249547"/>
    </source>
</evidence>
<organism evidence="7 8">
    <name type="scientific">Chitinophaga skermanii</name>
    <dbReference type="NCBI Taxonomy" id="331697"/>
    <lineage>
        <taxon>Bacteria</taxon>
        <taxon>Pseudomonadati</taxon>
        <taxon>Bacteroidota</taxon>
        <taxon>Chitinophagia</taxon>
        <taxon>Chitinophagales</taxon>
        <taxon>Chitinophagaceae</taxon>
        <taxon>Chitinophaga</taxon>
    </lineage>
</organism>
<comment type="cofactor">
    <cofactor evidence="1">
        <name>Zn(2+)</name>
        <dbReference type="ChEBI" id="CHEBI:29105"/>
    </cofactor>
</comment>
<name>A0A327QX00_9BACT</name>
<keyword evidence="8" id="KW-1185">Reference proteome</keyword>
<dbReference type="Pfam" id="PF24827">
    <property type="entry name" value="AstE_AspA_cat"/>
    <property type="match status" value="1"/>
</dbReference>
<dbReference type="CDD" id="cd18174">
    <property type="entry name" value="M14_ASTE_ASPA_like"/>
    <property type="match status" value="1"/>
</dbReference>
<dbReference type="PIRSF" id="PIRSF039012">
    <property type="entry name" value="ASP"/>
    <property type="match status" value="1"/>
</dbReference>
<dbReference type="Gene3D" id="3.40.630.10">
    <property type="entry name" value="Zn peptidases"/>
    <property type="match status" value="1"/>
</dbReference>
<feature type="signal peptide" evidence="5">
    <location>
        <begin position="1"/>
        <end position="27"/>
    </location>
</feature>
<keyword evidence="2" id="KW-0479">Metal-binding</keyword>
<dbReference type="PANTHER" id="PTHR37326:SF1">
    <property type="entry name" value="BLL3975 PROTEIN"/>
    <property type="match status" value="1"/>
</dbReference>
<evidence type="ECO:0000256" key="5">
    <source>
        <dbReference type="SAM" id="SignalP"/>
    </source>
</evidence>
<evidence type="ECO:0000313" key="7">
    <source>
        <dbReference type="EMBL" id="RAJ08861.1"/>
    </source>
</evidence>
<evidence type="ECO:0000259" key="6">
    <source>
        <dbReference type="Pfam" id="PF24827"/>
    </source>
</evidence>
<keyword evidence="3" id="KW-0378">Hydrolase</keyword>
<feature type="chain" id="PRO_5016319116" description="Succinylglutamate desuccinylase/Aspartoacylase catalytic domain-containing protein" evidence="5">
    <location>
        <begin position="28"/>
        <end position="343"/>
    </location>
</feature>
<dbReference type="InterPro" id="IPR055438">
    <property type="entry name" value="AstE_AspA_cat"/>
</dbReference>
<sequence>MQSLVFIMRKQLFTVGLLLCMFGKATAQSSNILDTVYTLRDGQATATMPVRVIKGIEPGPTFAIVAGIHGYEYPPIMATQQIMQSIDPAKLHGILIFVPLANTAAFYGRTPFLNPIDQKNLNNAFPGKKKGTITEQIAYTLRTEVMDISDYFLDIHAGDANENLLPFACFYNNTLFPAQTKAAEELCRIAGFEYVVSYPYTLQPTDPAKYAFKQASQQGIVALSLEAGELGNVQASNVQLLQQAVMNMLQHVNMYPSSQSLASPTIKMLRNQSYVRVPVQGIFTSSIQAGDAVQQGQTLGHIHDVFGKLLATITAPNSGIVLYKIGTPPVNEGETLFCIGTEE</sequence>
<evidence type="ECO:0000256" key="3">
    <source>
        <dbReference type="ARBA" id="ARBA00022801"/>
    </source>
</evidence>
<accession>A0A327QX00</accession>
<keyword evidence="5" id="KW-0732">Signal</keyword>